<dbReference type="Proteomes" id="UP000186309">
    <property type="component" value="Chromosome"/>
</dbReference>
<dbReference type="RefSeq" id="WP_076343539.1">
    <property type="nucleotide sequence ID" value="NZ_CP019082.1"/>
</dbReference>
<dbReference type="KEGG" id="pbor:BSF38_00766"/>
<gene>
    <name evidence="1" type="ORF">BSF38_00766</name>
</gene>
<proteinExistence type="predicted"/>
<reference evidence="2" key="1">
    <citation type="submission" date="2016-12" db="EMBL/GenBank/DDBJ databases">
        <title>Comparative genomics of four Isosphaeraceae planctomycetes: a common pool of plasmids and glycoside hydrolase genes.</title>
        <authorList>
            <person name="Ivanova A."/>
        </authorList>
    </citation>
    <scope>NUCLEOTIDE SEQUENCE [LARGE SCALE GENOMIC DNA]</scope>
    <source>
        <strain evidence="2">PX4</strain>
    </source>
</reference>
<accession>A0A1U7CK86</accession>
<dbReference type="EMBL" id="CP019082">
    <property type="protein sequence ID" value="APW59345.1"/>
    <property type="molecule type" value="Genomic_DNA"/>
</dbReference>
<dbReference type="AlphaFoldDB" id="A0A1U7CK86"/>
<dbReference type="STRING" id="1387353.BSF38_00766"/>
<name>A0A1U7CK86_9BACT</name>
<protein>
    <submittedName>
        <fullName evidence="1">Uncharacterized protein</fullName>
    </submittedName>
</protein>
<evidence type="ECO:0000313" key="2">
    <source>
        <dbReference type="Proteomes" id="UP000186309"/>
    </source>
</evidence>
<sequence length="61" mass="6678">MDANTEVFVTLSADLLDRLRKVAQKEHIPLRWLVAGLICDTVDADRLHAGEGSGAMAICNR</sequence>
<organism evidence="1 2">
    <name type="scientific">Paludisphaera borealis</name>
    <dbReference type="NCBI Taxonomy" id="1387353"/>
    <lineage>
        <taxon>Bacteria</taxon>
        <taxon>Pseudomonadati</taxon>
        <taxon>Planctomycetota</taxon>
        <taxon>Planctomycetia</taxon>
        <taxon>Isosphaerales</taxon>
        <taxon>Isosphaeraceae</taxon>
        <taxon>Paludisphaera</taxon>
    </lineage>
</organism>
<evidence type="ECO:0000313" key="1">
    <source>
        <dbReference type="EMBL" id="APW59345.1"/>
    </source>
</evidence>
<keyword evidence="2" id="KW-1185">Reference proteome</keyword>